<evidence type="ECO:0000313" key="1">
    <source>
        <dbReference type="EMBL" id="EKS28794.1"/>
    </source>
</evidence>
<accession>A0ABP2SGI8</accession>
<protein>
    <submittedName>
        <fullName evidence="1">Uncharacterized protein</fullName>
    </submittedName>
</protein>
<gene>
    <name evidence="1" type="ORF">HMPREF9697_01322</name>
</gene>
<dbReference type="EMBL" id="AGWZ01000001">
    <property type="protein sequence ID" value="EKS28794.1"/>
    <property type="molecule type" value="Genomic_DNA"/>
</dbReference>
<dbReference type="Proteomes" id="UP000001342">
    <property type="component" value="Unassembled WGS sequence"/>
</dbReference>
<comment type="caution">
    <text evidence="1">The sequence shown here is derived from an EMBL/GenBank/DDBJ whole genome shotgun (WGS) entry which is preliminary data.</text>
</comment>
<organism evidence="1 2">
    <name type="scientific">Afipia felis ATCC 53690</name>
    <dbReference type="NCBI Taxonomy" id="883080"/>
    <lineage>
        <taxon>Bacteria</taxon>
        <taxon>Pseudomonadati</taxon>
        <taxon>Pseudomonadota</taxon>
        <taxon>Alphaproteobacteria</taxon>
        <taxon>Hyphomicrobiales</taxon>
        <taxon>Nitrobacteraceae</taxon>
        <taxon>Afipia</taxon>
    </lineage>
</organism>
<name>A0ABP2SGI8_AFIFE</name>
<sequence length="31" mass="3504">MKMGRFLGLIVASCLPSKPFPLLPWLSRIEC</sequence>
<keyword evidence="2" id="KW-1185">Reference proteome</keyword>
<evidence type="ECO:0000313" key="2">
    <source>
        <dbReference type="Proteomes" id="UP000001342"/>
    </source>
</evidence>
<reference evidence="1 2" key="1">
    <citation type="submission" date="2012-04" db="EMBL/GenBank/DDBJ databases">
        <title>The Genome Sequence of Afipia felis ATCC 53690.</title>
        <authorList>
            <consortium name="The Broad Institute Genome Sequencing Platform"/>
            <person name="Earl A."/>
            <person name="Ward D."/>
            <person name="Feldgarden M."/>
            <person name="Gevers D."/>
            <person name="Huys G."/>
            <person name="Walker B."/>
            <person name="Young S.K."/>
            <person name="Zeng Q."/>
            <person name="Gargeya S."/>
            <person name="Fitzgerald M."/>
            <person name="Haas B."/>
            <person name="Abouelleil A."/>
            <person name="Alvarado L."/>
            <person name="Arachchi H.M."/>
            <person name="Berlin A."/>
            <person name="Chapman S.B."/>
            <person name="Goldberg J."/>
            <person name="Griggs A."/>
            <person name="Gujja S."/>
            <person name="Hansen M."/>
            <person name="Howarth C."/>
            <person name="Imamovic A."/>
            <person name="Larimer J."/>
            <person name="McCowen C."/>
            <person name="Montmayeur A."/>
            <person name="Murphy C."/>
            <person name="Neiman D."/>
            <person name="Pearson M."/>
            <person name="Priest M."/>
            <person name="Roberts A."/>
            <person name="Saif S."/>
            <person name="Shea T."/>
            <person name="Sisk P."/>
            <person name="Sykes S."/>
            <person name="Wortman J."/>
            <person name="Nusbaum C."/>
            <person name="Birren B."/>
        </authorList>
    </citation>
    <scope>NUCLEOTIDE SEQUENCE [LARGE SCALE GENOMIC DNA]</scope>
    <source>
        <strain evidence="1 2">ATCC 53690</strain>
    </source>
</reference>
<proteinExistence type="predicted"/>